<evidence type="ECO:0000313" key="1">
    <source>
        <dbReference type="EMBL" id="AGX43216.1"/>
    </source>
</evidence>
<dbReference type="Proteomes" id="UP000017118">
    <property type="component" value="Chromosome"/>
</dbReference>
<protein>
    <submittedName>
        <fullName evidence="1">Uncharacterized protein</fullName>
    </submittedName>
</protein>
<dbReference type="RefSeq" id="WP_022746369.1">
    <property type="nucleotide sequence ID" value="NC_022571.1"/>
</dbReference>
<name>U5MU74_CLOSA</name>
<dbReference type="OrthoDB" id="1938287at2"/>
<dbReference type="AlphaFoldDB" id="U5MU74"/>
<gene>
    <name evidence="1" type="ORF">CLSA_c22390</name>
</gene>
<dbReference type="HOGENOM" id="CLU_326178_0_0_9"/>
<sequence>MTNSLYPNDPLKKTLIIGKIDHLNPTDSDKALINLIVPTNETYTITIYKNDVANISASKDIKLVPYSAISDPKTDITVTTTGNRIAKILFKYPIRNAFSSVPVDASGNPITTGTASGHILYNFYALYYNRDTNSSIDPTKGEWSGAINLDNPSLTATLSSDGKALILQDTLLSIPLTEDISHILAVNKGKYYLDPTDKNKVLTDYSEEQRIIPSMEVGFDVSITSTPAVPISAVAPVRNQITITFSNAVLTPYFTSTNPISNAKILFLSDGSIVKLSSIKRVPDTFNSLIFNIDNSNPLPSGIITIGVGSPKTDSGDLIDACGYIVPFTKLAVNVGSIPPTLESAVQDTDSSNKDNTVIDLTFSTSMLSDVSGKGANNPANYTFLDSSGVSQPIQATEFITGSNNSKIKMTFKNLLGAGLYTLKIQANAITDSIGENIAYTTYSVTIEDTTQPSVIEIIGLNSKTGDTAITDSSNALIIKYKTPMNIIGGTANSTCAADKIDNYKFYESTVSATNAPLPIGTVATPLKNNNWIRFILPVGTYPTFDTAAHDGTPNPNYSIYIGYTGLDTINYVCNTSGNIYPLCSLKTITATVPLIDLSKGTAEIISDSELVYTYTDGSIVNGQFYHNEFNKIDASDFVIGVSDKIITTPTPLSIKDVSLSQDGTKITFTFDPKTFTSAYKYAYIGASESNTIIDIFGKGLTGLPYNKEIINSVPSTLVGISLTDISRTPVAGSIANGYPVTIAFKFSNAIKNTSASDFLIAFNNAINIPIDSATISTVNANTIILKGTIPYIATDELINSIAIRTSADSSFLSTKDINGNTIKSFNYLFVDNLSVEIANMTFLASDDLNGASLTAVFNKDLDFTTNPLLSVANSKTGIDFTN</sequence>
<dbReference type="KEGG" id="csb:CLSA_c22390"/>
<dbReference type="PATRIC" id="fig|1345695.10.peg.2206"/>
<reference evidence="1 2" key="1">
    <citation type="journal article" date="2013" name="Genome Announc.">
        <title>Complete Genome Sequence of the Solvent Producer Clostridium saccharobutylicum NCP262 (DSM 13864).</title>
        <authorList>
            <person name="Poehlein A."/>
            <person name="Hartwich K."/>
            <person name="Krabben P."/>
            <person name="Ehrenreich A."/>
            <person name="Liebl W."/>
            <person name="Durre P."/>
            <person name="Gottschalk G."/>
            <person name="Daniel R."/>
        </authorList>
    </citation>
    <scope>NUCLEOTIDE SEQUENCE [LARGE SCALE GENOMIC DNA]</scope>
    <source>
        <strain evidence="1">DSM 13864</strain>
    </source>
</reference>
<proteinExistence type="predicted"/>
<organism evidence="1 2">
    <name type="scientific">Clostridium saccharobutylicum DSM 13864</name>
    <dbReference type="NCBI Taxonomy" id="1345695"/>
    <lineage>
        <taxon>Bacteria</taxon>
        <taxon>Bacillati</taxon>
        <taxon>Bacillota</taxon>
        <taxon>Clostridia</taxon>
        <taxon>Eubacteriales</taxon>
        <taxon>Clostridiaceae</taxon>
        <taxon>Clostridium</taxon>
    </lineage>
</organism>
<dbReference type="eggNOG" id="ENOG5030GDB">
    <property type="taxonomic scope" value="Bacteria"/>
</dbReference>
<dbReference type="GeneID" id="55474681"/>
<keyword evidence="2" id="KW-1185">Reference proteome</keyword>
<accession>U5MU74</accession>
<evidence type="ECO:0000313" key="2">
    <source>
        <dbReference type="Proteomes" id="UP000017118"/>
    </source>
</evidence>
<dbReference type="EMBL" id="CP006721">
    <property type="protein sequence ID" value="AGX43216.1"/>
    <property type="molecule type" value="Genomic_DNA"/>
</dbReference>